<evidence type="ECO:0000313" key="2">
    <source>
        <dbReference type="EMBL" id="MFC6082856.1"/>
    </source>
</evidence>
<gene>
    <name evidence="2" type="ORF">ACFP1K_16925</name>
</gene>
<keyword evidence="3" id="KW-1185">Reference proteome</keyword>
<evidence type="ECO:0008006" key="4">
    <source>
        <dbReference type="Google" id="ProtNLM"/>
    </source>
</evidence>
<organism evidence="2 3">
    <name type="scientific">Sphaerisporangium aureirubrum</name>
    <dbReference type="NCBI Taxonomy" id="1544736"/>
    <lineage>
        <taxon>Bacteria</taxon>
        <taxon>Bacillati</taxon>
        <taxon>Actinomycetota</taxon>
        <taxon>Actinomycetes</taxon>
        <taxon>Streptosporangiales</taxon>
        <taxon>Streptosporangiaceae</taxon>
        <taxon>Sphaerisporangium</taxon>
    </lineage>
</organism>
<protein>
    <recommendedName>
        <fullName evidence="4">Secreted protein</fullName>
    </recommendedName>
</protein>
<evidence type="ECO:0000313" key="3">
    <source>
        <dbReference type="Proteomes" id="UP001596137"/>
    </source>
</evidence>
<dbReference type="EMBL" id="JBHSRF010000022">
    <property type="protein sequence ID" value="MFC6082856.1"/>
    <property type="molecule type" value="Genomic_DNA"/>
</dbReference>
<name>A0ABW1NIC3_9ACTN</name>
<sequence length="72" mass="8297">MRKARAVLVSAVLAIGVSLSIGAAPAQAESLNGIYRQYSECQRVGSYGDDQGWWDNWRCEWKSQYYYYFLYS</sequence>
<dbReference type="Proteomes" id="UP001596137">
    <property type="component" value="Unassembled WGS sequence"/>
</dbReference>
<proteinExistence type="predicted"/>
<keyword evidence="1" id="KW-0732">Signal</keyword>
<comment type="caution">
    <text evidence="2">The sequence shown here is derived from an EMBL/GenBank/DDBJ whole genome shotgun (WGS) entry which is preliminary data.</text>
</comment>
<accession>A0ABW1NIC3</accession>
<feature type="chain" id="PRO_5046439428" description="Secreted protein" evidence="1">
    <location>
        <begin position="29"/>
        <end position="72"/>
    </location>
</feature>
<reference evidence="3" key="1">
    <citation type="journal article" date="2019" name="Int. J. Syst. Evol. Microbiol.">
        <title>The Global Catalogue of Microorganisms (GCM) 10K type strain sequencing project: providing services to taxonomists for standard genome sequencing and annotation.</title>
        <authorList>
            <consortium name="The Broad Institute Genomics Platform"/>
            <consortium name="The Broad Institute Genome Sequencing Center for Infectious Disease"/>
            <person name="Wu L."/>
            <person name="Ma J."/>
        </authorList>
    </citation>
    <scope>NUCLEOTIDE SEQUENCE [LARGE SCALE GENOMIC DNA]</scope>
    <source>
        <strain evidence="3">JCM 30346</strain>
    </source>
</reference>
<evidence type="ECO:0000256" key="1">
    <source>
        <dbReference type="SAM" id="SignalP"/>
    </source>
</evidence>
<dbReference type="RefSeq" id="WP_380753787.1">
    <property type="nucleotide sequence ID" value="NZ_JBHSRF010000022.1"/>
</dbReference>
<feature type="signal peptide" evidence="1">
    <location>
        <begin position="1"/>
        <end position="28"/>
    </location>
</feature>